<proteinExistence type="predicted"/>
<accession>A0A160TV51</accession>
<dbReference type="AlphaFoldDB" id="A0A160TV51"/>
<dbReference type="SUPFAM" id="SSF143744">
    <property type="entry name" value="GlcG-like"/>
    <property type="match status" value="1"/>
</dbReference>
<reference evidence="1" key="1">
    <citation type="submission" date="2015-10" db="EMBL/GenBank/DDBJ databases">
        <authorList>
            <person name="Gilbert D.G."/>
        </authorList>
    </citation>
    <scope>NUCLEOTIDE SEQUENCE</scope>
</reference>
<name>A0A160TV51_9ZZZZ</name>
<dbReference type="InterPro" id="IPR038084">
    <property type="entry name" value="PduO/GlcC-like_sf"/>
</dbReference>
<dbReference type="EMBL" id="CZRL01000121">
    <property type="protein sequence ID" value="CUS55195.1"/>
    <property type="molecule type" value="Genomic_DNA"/>
</dbReference>
<dbReference type="PANTHER" id="PTHR34309:SF10">
    <property type="entry name" value="SLR1406 PROTEIN"/>
    <property type="match status" value="1"/>
</dbReference>
<gene>
    <name evidence="1" type="ORF">MGWOODY_XGa2068</name>
</gene>
<evidence type="ECO:0000313" key="1">
    <source>
        <dbReference type="EMBL" id="CUS55195.1"/>
    </source>
</evidence>
<dbReference type="PANTHER" id="PTHR34309">
    <property type="entry name" value="SLR1406 PROTEIN"/>
    <property type="match status" value="1"/>
</dbReference>
<sequence length="167" mass="17215">MKHSILRTIAIGLSLFTFTSAQASEGTVTFEVLTPETALQAARAALENCRASGYQVAVAVVDRFGGIQVVLRDQLAAPRTVDTAVGKARTAAGFRTNTTDMVSVTAEGTPQAEIRNLPGVIVIGGGMFIEAAGSLVGGIGVSGAPGPHLDDICAQTGIDNIEDLLEF</sequence>
<dbReference type="Pfam" id="PF03928">
    <property type="entry name" value="HbpS-like"/>
    <property type="match status" value="1"/>
</dbReference>
<dbReference type="InterPro" id="IPR052517">
    <property type="entry name" value="GlcG_carb_metab_protein"/>
</dbReference>
<organism evidence="1">
    <name type="scientific">hydrothermal vent metagenome</name>
    <dbReference type="NCBI Taxonomy" id="652676"/>
    <lineage>
        <taxon>unclassified sequences</taxon>
        <taxon>metagenomes</taxon>
        <taxon>ecological metagenomes</taxon>
    </lineage>
</organism>
<dbReference type="Gene3D" id="3.30.450.150">
    <property type="entry name" value="Haem-degrading domain"/>
    <property type="match status" value="1"/>
</dbReference>
<protein>
    <submittedName>
        <fullName evidence="1">(Y14336) putative extracellular protein containing predicted 35aa signal peptide</fullName>
    </submittedName>
</protein>
<dbReference type="InterPro" id="IPR005624">
    <property type="entry name" value="PduO/GlcC-like"/>
</dbReference>